<feature type="domain" description="Ig-like" evidence="15">
    <location>
        <begin position="379"/>
        <end position="459"/>
    </location>
</feature>
<reference evidence="17" key="1">
    <citation type="submission" date="2011-03" db="EMBL/GenBank/DDBJ databases">
        <title>Version 3 of the genome sequence of Otolemur garnettii (Bushbaby).</title>
        <authorList>
            <consortium name="The Broad Institute Genome Sequencing Platform"/>
            <person name="Di Palma F."/>
            <person name="Johnson J."/>
            <person name="Lander E.S."/>
            <person name="Lindblad-Toh K."/>
            <person name="Jaffe D.B."/>
            <person name="Gnerre S."/>
            <person name="MacCallum I."/>
            <person name="Przybylski D."/>
            <person name="Ribeiro F.J."/>
            <person name="Burton J.N."/>
            <person name="Walker B.J."/>
            <person name="Sharpe T."/>
            <person name="Hall G."/>
        </authorList>
    </citation>
    <scope>NUCLEOTIDE SEQUENCE [LARGE SCALE GENOMIC DNA]</scope>
</reference>
<dbReference type="FunFam" id="2.60.40.10:FF:000829">
    <property type="entry name" value="Sialic acid-binding Ig-like lectin 8"/>
    <property type="match status" value="2"/>
</dbReference>
<evidence type="ECO:0000256" key="6">
    <source>
        <dbReference type="ARBA" id="ARBA00022989"/>
    </source>
</evidence>
<reference evidence="16" key="3">
    <citation type="submission" date="2025-09" db="UniProtKB">
        <authorList>
            <consortium name="Ensembl"/>
        </authorList>
    </citation>
    <scope>IDENTIFICATION</scope>
</reference>
<feature type="domain" description="Ig-like" evidence="15">
    <location>
        <begin position="274"/>
        <end position="357"/>
    </location>
</feature>
<dbReference type="Gene3D" id="2.60.40.10">
    <property type="entry name" value="Immunoglobulins"/>
    <property type="match status" value="4"/>
</dbReference>
<keyword evidence="10" id="KW-0393">Immunoglobulin domain</keyword>
<keyword evidence="2 13" id="KW-0812">Transmembrane</keyword>
<dbReference type="GO" id="GO:0007155">
    <property type="term" value="P:cell adhesion"/>
    <property type="evidence" value="ECO:0007669"/>
    <property type="project" value="UniProtKB-KW"/>
</dbReference>
<dbReference type="Pfam" id="PF07686">
    <property type="entry name" value="V-set"/>
    <property type="match status" value="2"/>
</dbReference>
<keyword evidence="8" id="KW-1015">Disulfide bond</keyword>
<dbReference type="SMART" id="SM00408">
    <property type="entry name" value="IGc2"/>
    <property type="match status" value="1"/>
</dbReference>
<dbReference type="PROSITE" id="PS50835">
    <property type="entry name" value="IG_LIKE"/>
    <property type="match status" value="2"/>
</dbReference>
<evidence type="ECO:0000313" key="17">
    <source>
        <dbReference type="Proteomes" id="UP000005225"/>
    </source>
</evidence>
<dbReference type="InterPro" id="IPR003598">
    <property type="entry name" value="Ig_sub2"/>
</dbReference>
<dbReference type="OMA" id="QPEEIYY"/>
<dbReference type="HOGENOM" id="CLU_024444_6_1_1"/>
<dbReference type="AlphaFoldDB" id="H0WR87"/>
<keyword evidence="17" id="KW-1185">Reference proteome</keyword>
<dbReference type="GO" id="GO:0005886">
    <property type="term" value="C:plasma membrane"/>
    <property type="evidence" value="ECO:0007669"/>
    <property type="project" value="TreeGrafter"/>
</dbReference>
<dbReference type="EMBL" id="AAQR03184303">
    <property type="status" value="NOT_ANNOTATED_CDS"/>
    <property type="molecule type" value="Genomic_DNA"/>
</dbReference>
<evidence type="ECO:0000256" key="5">
    <source>
        <dbReference type="ARBA" id="ARBA00022889"/>
    </source>
</evidence>
<keyword evidence="7 13" id="KW-0472">Membrane</keyword>
<dbReference type="GO" id="GO:0033691">
    <property type="term" value="F:sialic acid binding"/>
    <property type="evidence" value="ECO:0007669"/>
    <property type="project" value="TreeGrafter"/>
</dbReference>
<evidence type="ECO:0000256" key="14">
    <source>
        <dbReference type="SAM" id="SignalP"/>
    </source>
</evidence>
<evidence type="ECO:0000256" key="1">
    <source>
        <dbReference type="ARBA" id="ARBA00004479"/>
    </source>
</evidence>
<sequence length="595" mass="66030">MLLPLLLALFWVEGYGDFNGGYSLQVQREVTVQEGLCVHVPCSFSYPLGDWKDSDPVYVYWFWKGAHINQDAPVATNHPTRPVQKETQDRFHLLWDPKTNNCSLSIRDARMDDSRSYFLRVERGGMKFSYRFDQLSVNVTERYGDLSDGHSLQVKREVTVQEGLCVHVPCSFSYPPGKWKDSDPVYVYWFWKEAHINEDAPVATNHPTRPVQKETQDRFHLFWDPKTNNCSLSIRDARRGDSRSYFFRVERGDMKYSYRFDQLSVNVTALTHVPNISILGTLECGLPRNLTCSAPWACEQGPPPKITWDGPSVSTQVLTTGRSSVLTLTPQTLHHGTNLTCQVTLPGAGVTTKKTIHLNVSYPPQNLTVTVLQGNNTAPVTMGNGSSLPVLEGQPLRLACAADSNPPARLSWTIRSLTLCPSQSLGPGVLELPQVHFRDEEEFTCQAQNSLGSQHISLSLFLKTEPTLRAQPVSEVMLAGVWGAGVTALLFLSLCIIFIVVRSCRRKAARPAEGAGEKRAEDADAVRGSVSQGSMIGSQIDDSSPDQPPPAVASSSSGQGQELLYASLSFHKMKSQDLKKSEATDSEYAEIKIHK</sequence>
<dbReference type="InterPro" id="IPR013783">
    <property type="entry name" value="Ig-like_fold"/>
</dbReference>
<comment type="similarity">
    <text evidence="11">Belongs to the immunoglobulin superfamily. SIGLEC (sialic acid binding Ig-like lectin) family.</text>
</comment>
<protein>
    <recommendedName>
        <fullName evidence="15">Ig-like domain-containing protein</fullName>
    </recommendedName>
</protein>
<feature type="signal peptide" evidence="14">
    <location>
        <begin position="1"/>
        <end position="16"/>
    </location>
</feature>
<feature type="region of interest" description="Disordered" evidence="12">
    <location>
        <begin position="576"/>
        <end position="595"/>
    </location>
</feature>
<name>H0WR87_OTOGA</name>
<dbReference type="EMBL" id="AAQR03184307">
    <property type="status" value="NOT_ANNOTATED_CDS"/>
    <property type="molecule type" value="Genomic_DNA"/>
</dbReference>
<proteinExistence type="inferred from homology"/>
<keyword evidence="6 13" id="KW-1133">Transmembrane helix</keyword>
<dbReference type="EMBL" id="AAQR03184302">
    <property type="status" value="NOT_ANNOTATED_CDS"/>
    <property type="molecule type" value="Genomic_DNA"/>
</dbReference>
<dbReference type="EMBL" id="AAQR03184305">
    <property type="status" value="NOT_ANNOTATED_CDS"/>
    <property type="molecule type" value="Genomic_DNA"/>
</dbReference>
<feature type="transmembrane region" description="Helical" evidence="13">
    <location>
        <begin position="476"/>
        <end position="501"/>
    </location>
</feature>
<dbReference type="InterPro" id="IPR013106">
    <property type="entry name" value="Ig_V-set"/>
</dbReference>
<dbReference type="SMART" id="SM00409">
    <property type="entry name" value="IG"/>
    <property type="match status" value="4"/>
</dbReference>
<dbReference type="Ensembl" id="ENSOGAT00000005063.2">
    <property type="protein sequence ID" value="ENSOGAP00000004524.2"/>
    <property type="gene ID" value="ENSOGAG00000005059.2"/>
</dbReference>
<feature type="chain" id="PRO_5003543864" description="Ig-like domain-containing protein" evidence="14">
    <location>
        <begin position="17"/>
        <end position="595"/>
    </location>
</feature>
<dbReference type="FunCoup" id="H0WR87">
    <property type="interactions" value="324"/>
</dbReference>
<keyword evidence="3 14" id="KW-0732">Signal</keyword>
<dbReference type="InterPro" id="IPR051036">
    <property type="entry name" value="SIGLEC"/>
</dbReference>
<evidence type="ECO:0000259" key="15">
    <source>
        <dbReference type="PROSITE" id="PS50835"/>
    </source>
</evidence>
<dbReference type="GO" id="GO:0030246">
    <property type="term" value="F:carbohydrate binding"/>
    <property type="evidence" value="ECO:0007669"/>
    <property type="project" value="UniProtKB-KW"/>
</dbReference>
<dbReference type="eggNOG" id="ENOG502S41V">
    <property type="taxonomic scope" value="Eukaryota"/>
</dbReference>
<dbReference type="GeneTree" id="ENSGT01150000286907"/>
<dbReference type="PANTHER" id="PTHR12035">
    <property type="entry name" value="SIALIC ACID BINDING IMMUNOGLOBULIN-LIKE LECTIN"/>
    <property type="match status" value="1"/>
</dbReference>
<evidence type="ECO:0000256" key="8">
    <source>
        <dbReference type="ARBA" id="ARBA00023157"/>
    </source>
</evidence>
<comment type="subcellular location">
    <subcellularLocation>
        <location evidence="1">Membrane</location>
        <topology evidence="1">Single-pass type I membrane protein</topology>
    </subcellularLocation>
</comment>
<dbReference type="Proteomes" id="UP000005225">
    <property type="component" value="Unassembled WGS sequence"/>
</dbReference>
<dbReference type="InterPro" id="IPR036179">
    <property type="entry name" value="Ig-like_dom_sf"/>
</dbReference>
<dbReference type="InterPro" id="IPR007110">
    <property type="entry name" value="Ig-like_dom"/>
</dbReference>
<dbReference type="EMBL" id="AAQR03184301">
    <property type="status" value="NOT_ANNOTATED_CDS"/>
    <property type="molecule type" value="Genomic_DNA"/>
</dbReference>
<evidence type="ECO:0000256" key="12">
    <source>
        <dbReference type="SAM" id="MobiDB-lite"/>
    </source>
</evidence>
<evidence type="ECO:0000256" key="4">
    <source>
        <dbReference type="ARBA" id="ARBA00022734"/>
    </source>
</evidence>
<organism evidence="16 17">
    <name type="scientific">Otolemur garnettii</name>
    <name type="common">Small-eared galago</name>
    <name type="synonym">Garnett's greater bushbaby</name>
    <dbReference type="NCBI Taxonomy" id="30611"/>
    <lineage>
        <taxon>Eukaryota</taxon>
        <taxon>Metazoa</taxon>
        <taxon>Chordata</taxon>
        <taxon>Craniata</taxon>
        <taxon>Vertebrata</taxon>
        <taxon>Euteleostomi</taxon>
        <taxon>Mammalia</taxon>
        <taxon>Eutheria</taxon>
        <taxon>Euarchontoglires</taxon>
        <taxon>Primates</taxon>
        <taxon>Strepsirrhini</taxon>
        <taxon>Lorisiformes</taxon>
        <taxon>Galagidae</taxon>
        <taxon>Otolemur</taxon>
    </lineage>
</organism>
<evidence type="ECO:0000256" key="7">
    <source>
        <dbReference type="ARBA" id="ARBA00023136"/>
    </source>
</evidence>
<dbReference type="EMBL" id="AAQR03184306">
    <property type="status" value="NOT_ANNOTATED_CDS"/>
    <property type="molecule type" value="Genomic_DNA"/>
</dbReference>
<accession>H0WR87</accession>
<evidence type="ECO:0000256" key="9">
    <source>
        <dbReference type="ARBA" id="ARBA00023180"/>
    </source>
</evidence>
<dbReference type="InParanoid" id="H0WR87"/>
<dbReference type="SUPFAM" id="SSF48726">
    <property type="entry name" value="Immunoglobulin"/>
    <property type="match status" value="4"/>
</dbReference>
<dbReference type="PANTHER" id="PTHR12035:SF138">
    <property type="entry name" value="SIALIC ACID-BINDING IG-LIKE LECTIN 9"/>
    <property type="match status" value="1"/>
</dbReference>
<feature type="region of interest" description="Disordered" evidence="12">
    <location>
        <begin position="510"/>
        <end position="559"/>
    </location>
</feature>
<evidence type="ECO:0000313" key="16">
    <source>
        <dbReference type="Ensembl" id="ENSOGAP00000004524.2"/>
    </source>
</evidence>
<evidence type="ECO:0000256" key="2">
    <source>
        <dbReference type="ARBA" id="ARBA00022692"/>
    </source>
</evidence>
<keyword evidence="5" id="KW-0130">Cell adhesion</keyword>
<feature type="compositionally biased region" description="Basic and acidic residues" evidence="12">
    <location>
        <begin position="515"/>
        <end position="525"/>
    </location>
</feature>
<evidence type="ECO:0000256" key="10">
    <source>
        <dbReference type="ARBA" id="ARBA00023319"/>
    </source>
</evidence>
<keyword evidence="9" id="KW-0325">Glycoprotein</keyword>
<evidence type="ECO:0000256" key="11">
    <source>
        <dbReference type="ARBA" id="ARBA00038361"/>
    </source>
</evidence>
<dbReference type="EMBL" id="AAQR03184304">
    <property type="status" value="NOT_ANNOTATED_CDS"/>
    <property type="molecule type" value="Genomic_DNA"/>
</dbReference>
<reference evidence="16" key="2">
    <citation type="submission" date="2025-08" db="UniProtKB">
        <authorList>
            <consortium name="Ensembl"/>
        </authorList>
    </citation>
    <scope>IDENTIFICATION</scope>
</reference>
<evidence type="ECO:0000256" key="3">
    <source>
        <dbReference type="ARBA" id="ARBA00022729"/>
    </source>
</evidence>
<evidence type="ECO:0000256" key="13">
    <source>
        <dbReference type="SAM" id="Phobius"/>
    </source>
</evidence>
<dbReference type="InterPro" id="IPR003599">
    <property type="entry name" value="Ig_sub"/>
</dbReference>
<dbReference type="Pfam" id="PF13927">
    <property type="entry name" value="Ig_3"/>
    <property type="match status" value="1"/>
</dbReference>
<dbReference type="STRING" id="30611.ENSOGAP00000004524"/>
<keyword evidence="4" id="KW-0430">Lectin</keyword>